<organism evidence="1 2">
    <name type="scientific">Penicillium canariense</name>
    <dbReference type="NCBI Taxonomy" id="189055"/>
    <lineage>
        <taxon>Eukaryota</taxon>
        <taxon>Fungi</taxon>
        <taxon>Dikarya</taxon>
        <taxon>Ascomycota</taxon>
        <taxon>Pezizomycotina</taxon>
        <taxon>Eurotiomycetes</taxon>
        <taxon>Eurotiomycetidae</taxon>
        <taxon>Eurotiales</taxon>
        <taxon>Aspergillaceae</taxon>
        <taxon>Penicillium</taxon>
    </lineage>
</organism>
<name>A0A9W9IH58_9EURO</name>
<comment type="caution">
    <text evidence="1">The sequence shown here is derived from an EMBL/GenBank/DDBJ whole genome shotgun (WGS) entry which is preliminary data.</text>
</comment>
<dbReference type="EMBL" id="JAPQKN010000001">
    <property type="protein sequence ID" value="KAJ5176292.1"/>
    <property type="molecule type" value="Genomic_DNA"/>
</dbReference>
<sequence length="219" mass="23956">MQPIPVGVRSTRASRHSGFMTQRTGAIHSRFTPHFEGIGRGELNAVGVVKRRKTDSVKLRGPTGLIGPHGPRQPLQSEVQSIPYEPPNPQLATATDILSIHLLAERFTRGWGADLSPTIFNPPRRPGSRFAQGLQGVPSFLTCRGLQPLRAKADASYGVESRADDVVWLAQLRRWMGAHGVVCAHHFYTPYFASVYIILPLLAMTDALQASATKDKTGI</sequence>
<dbReference type="RefSeq" id="XP_056547900.1">
    <property type="nucleotide sequence ID" value="XM_056684294.1"/>
</dbReference>
<dbReference type="GeneID" id="81423470"/>
<keyword evidence="2" id="KW-1185">Reference proteome</keyword>
<dbReference type="AlphaFoldDB" id="A0A9W9IH58"/>
<proteinExistence type="predicted"/>
<reference evidence="1" key="1">
    <citation type="submission" date="2022-11" db="EMBL/GenBank/DDBJ databases">
        <authorList>
            <person name="Petersen C."/>
        </authorList>
    </citation>
    <scope>NUCLEOTIDE SEQUENCE</scope>
    <source>
        <strain evidence="1">IBT 26290</strain>
    </source>
</reference>
<gene>
    <name evidence="1" type="ORF">N7482_002169</name>
</gene>
<evidence type="ECO:0000313" key="2">
    <source>
        <dbReference type="Proteomes" id="UP001149163"/>
    </source>
</evidence>
<protein>
    <submittedName>
        <fullName evidence="1">Uncharacterized protein</fullName>
    </submittedName>
</protein>
<accession>A0A9W9IH58</accession>
<reference evidence="1" key="2">
    <citation type="journal article" date="2023" name="IMA Fungus">
        <title>Comparative genomic study of the Penicillium genus elucidates a diverse pangenome and 15 lateral gene transfer events.</title>
        <authorList>
            <person name="Petersen C."/>
            <person name="Sorensen T."/>
            <person name="Nielsen M.R."/>
            <person name="Sondergaard T.E."/>
            <person name="Sorensen J.L."/>
            <person name="Fitzpatrick D.A."/>
            <person name="Frisvad J.C."/>
            <person name="Nielsen K.L."/>
        </authorList>
    </citation>
    <scope>NUCLEOTIDE SEQUENCE</scope>
    <source>
        <strain evidence="1">IBT 26290</strain>
    </source>
</reference>
<dbReference type="Proteomes" id="UP001149163">
    <property type="component" value="Unassembled WGS sequence"/>
</dbReference>
<evidence type="ECO:0000313" key="1">
    <source>
        <dbReference type="EMBL" id="KAJ5176292.1"/>
    </source>
</evidence>